<gene>
    <name evidence="3" type="ORF">E8K88_05185</name>
</gene>
<name>A0A4V6S798_9BURK</name>
<comment type="caution">
    <text evidence="3">The sequence shown here is derived from an EMBL/GenBank/DDBJ whole genome shotgun (WGS) entry which is preliminary data.</text>
</comment>
<keyword evidence="4" id="KW-1185">Reference proteome</keyword>
<dbReference type="AlphaFoldDB" id="A0A4V6S798"/>
<evidence type="ECO:0000313" key="3">
    <source>
        <dbReference type="EMBL" id="THJ34882.1"/>
    </source>
</evidence>
<evidence type="ECO:0000259" key="1">
    <source>
        <dbReference type="Pfam" id="PF09983"/>
    </source>
</evidence>
<evidence type="ECO:0008006" key="5">
    <source>
        <dbReference type="Google" id="ProtNLM"/>
    </source>
</evidence>
<organism evidence="3 4">
    <name type="scientific">Lampropedia aestuarii</name>
    <dbReference type="NCBI Taxonomy" id="2562762"/>
    <lineage>
        <taxon>Bacteria</taxon>
        <taxon>Pseudomonadati</taxon>
        <taxon>Pseudomonadota</taxon>
        <taxon>Betaproteobacteria</taxon>
        <taxon>Burkholderiales</taxon>
        <taxon>Comamonadaceae</taxon>
        <taxon>Lampropedia</taxon>
    </lineage>
</organism>
<dbReference type="InterPro" id="IPR024534">
    <property type="entry name" value="JetD_C"/>
</dbReference>
<sequence>MKSPEQWALELTRQWHKPHWRESRLLGGPDAWPVCLAIGAPDSASFAAASPALREHLERWRRIDRQGPGRVQWASKKYRAGAAPVDLPEQWILDKPSDWIAATQNSVVASEYALLQQVLPAVDTAFRTLLLRRMALWRDLAPAQVMLAAELAMRLSPGCAAGKPLRMLQVVGNDTKFFERHETLLKILLDQRFDGEATRQGLAAFLGALEEREHWLLVVPLDEGLLPFKRLRLASTDLQDWALPAGHILVVENEQALHQLPRPLSDTIAILGAGLNVSWLSAHWLKSRRVAYWGDMDTWGLVMLGRARQHLPELQSLLMEQAVFDAHAHCAVVEPMQSPDVPNHLLPDEQALYQWLKQRSKGRLEQEFLDPGLVGQALMRWRGLHSC</sequence>
<dbReference type="Proteomes" id="UP000306236">
    <property type="component" value="Unassembled WGS sequence"/>
</dbReference>
<dbReference type="EMBL" id="SSWX01000005">
    <property type="protein sequence ID" value="THJ34882.1"/>
    <property type="molecule type" value="Genomic_DNA"/>
</dbReference>
<evidence type="ECO:0000259" key="2">
    <source>
        <dbReference type="Pfam" id="PF11795"/>
    </source>
</evidence>
<evidence type="ECO:0000313" key="4">
    <source>
        <dbReference type="Proteomes" id="UP000306236"/>
    </source>
</evidence>
<dbReference type="PIRSF" id="PIRSF028408">
    <property type="entry name" value="UCP028408"/>
    <property type="match status" value="1"/>
</dbReference>
<dbReference type="InterPro" id="IPR014544">
    <property type="entry name" value="UCP028408"/>
</dbReference>
<dbReference type="Pfam" id="PF09983">
    <property type="entry name" value="JetD_C"/>
    <property type="match status" value="1"/>
</dbReference>
<feature type="domain" description="Wadjet protein JetD C-terminal" evidence="1">
    <location>
        <begin position="209"/>
        <end position="374"/>
    </location>
</feature>
<reference evidence="3 4" key="1">
    <citation type="submission" date="2019-04" db="EMBL/GenBank/DDBJ databases">
        <title>Lampropedia sp YIM MLB12 draf genome.</title>
        <authorList>
            <person name="Wang Y.-X."/>
        </authorList>
    </citation>
    <scope>NUCLEOTIDE SEQUENCE [LARGE SCALE GENOMIC DNA]</scope>
    <source>
        <strain evidence="3 4">YIM MLB12</strain>
    </source>
</reference>
<dbReference type="OrthoDB" id="322908at2"/>
<dbReference type="InterPro" id="IPR024537">
    <property type="entry name" value="DUF3322"/>
</dbReference>
<proteinExistence type="predicted"/>
<protein>
    <recommendedName>
        <fullName evidence="5">DUF3322 and DUF2220 domain-containing protein</fullName>
    </recommendedName>
</protein>
<dbReference type="RefSeq" id="WP_136405595.1">
    <property type="nucleotide sequence ID" value="NZ_SSWX01000005.1"/>
</dbReference>
<accession>A0A4V6S798</accession>
<feature type="domain" description="DUF3322" evidence="2">
    <location>
        <begin position="10"/>
        <end position="190"/>
    </location>
</feature>
<dbReference type="Pfam" id="PF11795">
    <property type="entry name" value="DUF3322"/>
    <property type="match status" value="1"/>
</dbReference>